<protein>
    <submittedName>
        <fullName evidence="2">NADH dehydrogenase subunit 6</fullName>
    </submittedName>
</protein>
<feature type="transmembrane region" description="Helical" evidence="1">
    <location>
        <begin position="130"/>
        <end position="152"/>
    </location>
</feature>
<geneLocation type="mitochondrion" evidence="2"/>
<reference evidence="2" key="1">
    <citation type="submission" date="2014-10" db="EMBL/GenBank/DDBJ databases">
        <authorList>
            <person name="Robin F."/>
            <person name="Le Brun C."/>
        </authorList>
    </citation>
    <scope>NUCLEOTIDE SEQUENCE</scope>
</reference>
<keyword evidence="1" id="KW-0472">Membrane</keyword>
<evidence type="ECO:0000313" key="2">
    <source>
        <dbReference type="EMBL" id="AJF94304.1"/>
    </source>
</evidence>
<dbReference type="AlphaFoldDB" id="A0A0B5J451"/>
<keyword evidence="2" id="KW-0496">Mitochondrion</keyword>
<proteinExistence type="predicted"/>
<keyword evidence="1" id="KW-0812">Transmembrane</keyword>
<accession>A0A0B5J451</accession>
<evidence type="ECO:0000256" key="1">
    <source>
        <dbReference type="SAM" id="Phobius"/>
    </source>
</evidence>
<gene>
    <name evidence="2" type="primary">nad6</name>
</gene>
<organism evidence="2">
    <name type="scientific">Corizus sp. 'albomarginatus'</name>
    <dbReference type="NCBI Taxonomy" id="1606838"/>
    <lineage>
        <taxon>Eukaryota</taxon>
        <taxon>Metazoa</taxon>
        <taxon>Ecdysozoa</taxon>
        <taxon>Arthropoda</taxon>
        <taxon>Hexapoda</taxon>
        <taxon>Insecta</taxon>
        <taxon>Pterygota</taxon>
        <taxon>Neoptera</taxon>
        <taxon>Paraneoptera</taxon>
        <taxon>Hemiptera</taxon>
        <taxon>Heteroptera</taxon>
        <taxon>Panheteroptera</taxon>
        <taxon>Pentatomomorpha</taxon>
        <taxon>Coreoidea</taxon>
        <taxon>Rhopalidae</taxon>
        <taxon>Corizus</taxon>
    </lineage>
</organism>
<feature type="transmembrane region" description="Helical" evidence="1">
    <location>
        <begin position="48"/>
        <end position="70"/>
    </location>
</feature>
<sequence>MYMLLTMMMTLAIIFMRLNHPISMGITIIMQTLTICMISGMLMGMFWFSYLIMITMLSGMLVLFIYMASVASNEKFFPSLKLTFLSMMMMMAGLFMEINFINWNEFMKMMTMIPTESISLTSLFNMKLKFVTITMVMFLLFTMFTVSLIVNISEGPLRVSKK</sequence>
<feature type="transmembrane region" description="Helical" evidence="1">
    <location>
        <begin position="21"/>
        <end position="42"/>
    </location>
</feature>
<keyword evidence="1" id="KW-1133">Transmembrane helix</keyword>
<reference evidence="2" key="2">
    <citation type="journal article" date="2015" name="PLoS ONE">
        <title>The Complete Mitochondrial Genome of Corizus tetraspilus (Hemiptera: Rhopalidae) and Phylogenetic Analysis of Pentatomomorpha.</title>
        <authorList>
            <person name="Yuan M.L."/>
            <person name="Zhang Q.L."/>
            <person name="Guo Z.L."/>
            <person name="Wang J."/>
            <person name="Shen Y.Y."/>
        </authorList>
    </citation>
    <scope>NUCLEOTIDE SEQUENCE</scope>
</reference>
<name>A0A0B5J451_9HEMI</name>
<dbReference type="EMBL" id="KM983397">
    <property type="protein sequence ID" value="AJF94304.1"/>
    <property type="molecule type" value="Genomic_DNA"/>
</dbReference>
<feature type="transmembrane region" description="Helical" evidence="1">
    <location>
        <begin position="82"/>
        <end position="101"/>
    </location>
</feature>